<proteinExistence type="predicted"/>
<accession>A0AAV9G9P9</accession>
<dbReference type="AlphaFoldDB" id="A0AAV9G9P9"/>
<dbReference type="EMBL" id="MU865981">
    <property type="protein sequence ID" value="KAK4444112.1"/>
    <property type="molecule type" value="Genomic_DNA"/>
</dbReference>
<feature type="region of interest" description="Disordered" evidence="1">
    <location>
        <begin position="541"/>
        <end position="562"/>
    </location>
</feature>
<comment type="caution">
    <text evidence="2">The sequence shown here is derived from an EMBL/GenBank/DDBJ whole genome shotgun (WGS) entry which is preliminary data.</text>
</comment>
<evidence type="ECO:0000313" key="3">
    <source>
        <dbReference type="Proteomes" id="UP001321760"/>
    </source>
</evidence>
<evidence type="ECO:0000256" key="1">
    <source>
        <dbReference type="SAM" id="MobiDB-lite"/>
    </source>
</evidence>
<evidence type="ECO:0000313" key="2">
    <source>
        <dbReference type="EMBL" id="KAK4444112.1"/>
    </source>
</evidence>
<reference evidence="2" key="2">
    <citation type="submission" date="2023-05" db="EMBL/GenBank/DDBJ databases">
        <authorList>
            <consortium name="Lawrence Berkeley National Laboratory"/>
            <person name="Steindorff A."/>
            <person name="Hensen N."/>
            <person name="Bonometti L."/>
            <person name="Westerberg I."/>
            <person name="Brannstrom I.O."/>
            <person name="Guillou S."/>
            <person name="Cros-Aarteil S."/>
            <person name="Calhoun S."/>
            <person name="Haridas S."/>
            <person name="Kuo A."/>
            <person name="Mondo S."/>
            <person name="Pangilinan J."/>
            <person name="Riley R."/>
            <person name="Labutti K."/>
            <person name="Andreopoulos B."/>
            <person name="Lipzen A."/>
            <person name="Chen C."/>
            <person name="Yanf M."/>
            <person name="Daum C."/>
            <person name="Ng V."/>
            <person name="Clum A."/>
            <person name="Ohm R."/>
            <person name="Martin F."/>
            <person name="Silar P."/>
            <person name="Natvig D."/>
            <person name="Lalanne C."/>
            <person name="Gautier V."/>
            <person name="Ament-Velasquez S.L."/>
            <person name="Kruys A."/>
            <person name="Hutchinson M.I."/>
            <person name="Powell A.J."/>
            <person name="Barry K."/>
            <person name="Miller A.N."/>
            <person name="Grigoriev I.V."/>
            <person name="Debuchy R."/>
            <person name="Gladieux P."/>
            <person name="Thoren M.H."/>
            <person name="Johannesson H."/>
        </authorList>
    </citation>
    <scope>NUCLEOTIDE SEQUENCE</scope>
    <source>
        <strain evidence="2">PSN243</strain>
    </source>
</reference>
<dbReference type="Proteomes" id="UP001321760">
    <property type="component" value="Unassembled WGS sequence"/>
</dbReference>
<name>A0AAV9G9P9_9PEZI</name>
<sequence>MEKVTSPIERLAELGGRLANIFFGRHHSEDSVTSKPVLKLSDHRDEFGLAFHTLSQEARSGRQSSATRNILGEVFGVSFFPAKTDAAAEGGASTNRLDNFPSIKAHFPLWATKHGRLVRAPKSGKVELKVPVCHVPLAQVEHGISDTLPPADGILPQETTPTGQTHPDSKQHTEPGILGFNYCDVLDEYLPVTDAHEPFDFIYCPVLQEYLPIDKSQEIVDTTFSQEVGHPINTDIPVQEADTATSLVKFDDKTGSRGMALSRKSKISPLKLDKTNQVEREALPTTICDQSLEAVKIFPMPDAQYFDLAWALGNDGAIHLVTSSDEHIRALSGAEMACFEEWYPTWRTDDVVLPSVPCPEKTQTAAPIAEVKRIEAEERLLLECTEYEDKLHETKLPEGHSKPEEEALMNLDEEDEDVWFEENFLQWSKPKLLLEGPSESEEKAHLAFIAAEDEAWYEETLEEEQKLLEGPPQAEEQALVAFIDAEDQAWYEETLQKEQKLLEGPPQAEEQALVAFIAAEDQMWYEETLEEEQKLLEYYHEDNNSSTPNSAANSDHESDNSLGNLVQSSRRLQRCTWHLFTREGLVTHSWAGPKIMVTTPDGTTLWPHDLRRYHDAGLLLEAATTYEDSESEISEEE</sequence>
<feature type="compositionally biased region" description="Low complexity" evidence="1">
    <location>
        <begin position="544"/>
        <end position="553"/>
    </location>
</feature>
<keyword evidence="3" id="KW-1185">Reference proteome</keyword>
<gene>
    <name evidence="2" type="ORF">QBC34DRAFT_475382</name>
</gene>
<protein>
    <submittedName>
        <fullName evidence="2">Uncharacterized protein</fullName>
    </submittedName>
</protein>
<organism evidence="2 3">
    <name type="scientific">Podospora aff. communis PSN243</name>
    <dbReference type="NCBI Taxonomy" id="3040156"/>
    <lineage>
        <taxon>Eukaryota</taxon>
        <taxon>Fungi</taxon>
        <taxon>Dikarya</taxon>
        <taxon>Ascomycota</taxon>
        <taxon>Pezizomycotina</taxon>
        <taxon>Sordariomycetes</taxon>
        <taxon>Sordariomycetidae</taxon>
        <taxon>Sordariales</taxon>
        <taxon>Podosporaceae</taxon>
        <taxon>Podospora</taxon>
    </lineage>
</organism>
<reference evidence="2" key="1">
    <citation type="journal article" date="2023" name="Mol. Phylogenet. Evol.">
        <title>Genome-scale phylogeny and comparative genomics of the fungal order Sordariales.</title>
        <authorList>
            <person name="Hensen N."/>
            <person name="Bonometti L."/>
            <person name="Westerberg I."/>
            <person name="Brannstrom I.O."/>
            <person name="Guillou S."/>
            <person name="Cros-Aarteil S."/>
            <person name="Calhoun S."/>
            <person name="Haridas S."/>
            <person name="Kuo A."/>
            <person name="Mondo S."/>
            <person name="Pangilinan J."/>
            <person name="Riley R."/>
            <person name="LaButti K."/>
            <person name="Andreopoulos B."/>
            <person name="Lipzen A."/>
            <person name="Chen C."/>
            <person name="Yan M."/>
            <person name="Daum C."/>
            <person name="Ng V."/>
            <person name="Clum A."/>
            <person name="Steindorff A."/>
            <person name="Ohm R.A."/>
            <person name="Martin F."/>
            <person name="Silar P."/>
            <person name="Natvig D.O."/>
            <person name="Lalanne C."/>
            <person name="Gautier V."/>
            <person name="Ament-Velasquez S.L."/>
            <person name="Kruys A."/>
            <person name="Hutchinson M.I."/>
            <person name="Powell A.J."/>
            <person name="Barry K."/>
            <person name="Miller A.N."/>
            <person name="Grigoriev I.V."/>
            <person name="Debuchy R."/>
            <person name="Gladieux P."/>
            <person name="Hiltunen Thoren M."/>
            <person name="Johannesson H."/>
        </authorList>
    </citation>
    <scope>NUCLEOTIDE SEQUENCE</scope>
    <source>
        <strain evidence="2">PSN243</strain>
    </source>
</reference>